<dbReference type="PATRIC" id="fig|742725.3.peg.2185"/>
<dbReference type="STRING" id="742725.HMPREF9450_02109"/>
<dbReference type="EMBL" id="ADLD01000013">
    <property type="protein sequence ID" value="EHB92060.1"/>
    <property type="molecule type" value="Genomic_DNA"/>
</dbReference>
<protein>
    <recommendedName>
        <fullName evidence="1">DUF7841 domain-containing protein</fullName>
    </recommendedName>
</protein>
<sequence length="134" mass="15673">MDRLDTYERIPEGMREYLSHYGWHFSPKLAEYATNPKRMKNADGTSHHWTHEQVKELLERNGVTIEKAKGHDCMYVANMAYSDFYPKPLSTEAQILQYIKAYIDDPDGEDGIALTRYYADCIAKGEPLMWEEFL</sequence>
<comment type="caution">
    <text evidence="2">The sequence shown here is derived from an EMBL/GenBank/DDBJ whole genome shotgun (WGS) entry which is preliminary data.</text>
</comment>
<keyword evidence="3" id="KW-1185">Reference proteome</keyword>
<feature type="domain" description="DUF7841" evidence="1">
    <location>
        <begin position="11"/>
        <end position="133"/>
    </location>
</feature>
<dbReference type="Proteomes" id="UP000006008">
    <property type="component" value="Unassembled WGS sequence"/>
</dbReference>
<reference evidence="2 3" key="1">
    <citation type="submission" date="2011-08" db="EMBL/GenBank/DDBJ databases">
        <title>The Genome Sequence of Alistipes indistinctus YIT 12060.</title>
        <authorList>
            <consortium name="The Broad Institute Genome Sequencing Platform"/>
            <person name="Earl A."/>
            <person name="Ward D."/>
            <person name="Feldgarden M."/>
            <person name="Gevers D."/>
            <person name="Morotomi M."/>
            <person name="Young S.K."/>
            <person name="Zeng Q."/>
            <person name="Gargeya S."/>
            <person name="Fitzgerald M."/>
            <person name="Haas B."/>
            <person name="Abouelleil A."/>
            <person name="Alvarado L."/>
            <person name="Arachchi H.M."/>
            <person name="Berlin A."/>
            <person name="Brown A."/>
            <person name="Chapman S.B."/>
            <person name="Chen Z."/>
            <person name="Dunbar C."/>
            <person name="Freedman E."/>
            <person name="Gearin G."/>
            <person name="Gellesch M."/>
            <person name="Goldberg J."/>
            <person name="Griggs A."/>
            <person name="Gujja S."/>
            <person name="Heiman D."/>
            <person name="Howarth C."/>
            <person name="Larson L."/>
            <person name="Lui A."/>
            <person name="MacDonald P.J.P."/>
            <person name="Montmayeur A."/>
            <person name="Murphy C."/>
            <person name="Neiman D."/>
            <person name="Pearson M."/>
            <person name="Priest M."/>
            <person name="Roberts A."/>
            <person name="Saif S."/>
            <person name="Shea T."/>
            <person name="Shenoy N."/>
            <person name="Sisk P."/>
            <person name="Stolte C."/>
            <person name="Sykes S."/>
            <person name="Wortman J."/>
            <person name="Nusbaum C."/>
            <person name="Birren B."/>
        </authorList>
    </citation>
    <scope>NUCLEOTIDE SEQUENCE [LARGE SCALE GENOMIC DNA]</scope>
    <source>
        <strain evidence="2 3">YIT 12060</strain>
    </source>
</reference>
<evidence type="ECO:0000313" key="3">
    <source>
        <dbReference type="Proteomes" id="UP000006008"/>
    </source>
</evidence>
<organism evidence="2 3">
    <name type="scientific">Alistipes indistinctus YIT 12060</name>
    <dbReference type="NCBI Taxonomy" id="742725"/>
    <lineage>
        <taxon>Bacteria</taxon>
        <taxon>Pseudomonadati</taxon>
        <taxon>Bacteroidota</taxon>
        <taxon>Bacteroidia</taxon>
        <taxon>Bacteroidales</taxon>
        <taxon>Rikenellaceae</taxon>
        <taxon>Alistipes</taxon>
    </lineage>
</organism>
<name>G5H923_9BACT</name>
<dbReference type="OrthoDB" id="1007228at2"/>
<evidence type="ECO:0000313" key="2">
    <source>
        <dbReference type="EMBL" id="EHB92060.1"/>
    </source>
</evidence>
<dbReference type="InterPro" id="IPR057163">
    <property type="entry name" value="DUF7841"/>
</dbReference>
<accession>G5H923</accession>
<dbReference type="HOGENOM" id="CLU_1843212_0_0_10"/>
<dbReference type="AlphaFoldDB" id="G5H923"/>
<proteinExistence type="predicted"/>
<gene>
    <name evidence="2" type="ORF">HMPREF9450_02109</name>
</gene>
<dbReference type="Pfam" id="PF25223">
    <property type="entry name" value="DUF7841"/>
    <property type="match status" value="1"/>
</dbReference>
<evidence type="ECO:0000259" key="1">
    <source>
        <dbReference type="Pfam" id="PF25223"/>
    </source>
</evidence>